<dbReference type="Proteomes" id="UP000812966">
    <property type="component" value="Unassembled WGS sequence"/>
</dbReference>
<dbReference type="OrthoDB" id="196717at2759"/>
<dbReference type="GO" id="GO:0016020">
    <property type="term" value="C:membrane"/>
    <property type="evidence" value="ECO:0007669"/>
    <property type="project" value="InterPro"/>
</dbReference>
<reference evidence="13" key="1">
    <citation type="submission" date="2020-04" db="EMBL/GenBank/DDBJ databases">
        <title>Analysis of mating type loci in Filobasidium floriforme.</title>
        <authorList>
            <person name="Nowrousian M."/>
        </authorList>
    </citation>
    <scope>NUCLEOTIDE SEQUENCE</scope>
    <source>
        <strain evidence="13">CBS 6242</strain>
    </source>
</reference>
<feature type="transmembrane region" description="Helical" evidence="12">
    <location>
        <begin position="80"/>
        <end position="98"/>
    </location>
</feature>
<evidence type="ECO:0000256" key="3">
    <source>
        <dbReference type="ARBA" id="ARBA00010441"/>
    </source>
</evidence>
<dbReference type="PANTHER" id="PTHR10414:SF37">
    <property type="entry name" value="BB IN A BOXCAR, ISOFORM C"/>
    <property type="match status" value="1"/>
</dbReference>
<dbReference type="EMBL" id="JABELV010000042">
    <property type="protein sequence ID" value="KAG7561980.1"/>
    <property type="molecule type" value="Genomic_DNA"/>
</dbReference>
<comment type="similarity">
    <text evidence="3 11">Belongs to the CDP-alcohol phosphatidyltransferase class-I family.</text>
</comment>
<comment type="pathway">
    <text evidence="8">Phospholipid metabolism; phosphatidylcholine biosynthesis; phosphatidylcholine from phosphocholine: step 2/2.</text>
</comment>
<dbReference type="FunFam" id="1.20.120.1760:FF:000012">
    <property type="entry name" value="sn-1,2-diacylglycerol cholinephosphotransferase"/>
    <property type="match status" value="1"/>
</dbReference>
<dbReference type="InterPro" id="IPR014472">
    <property type="entry name" value="CHOPT"/>
</dbReference>
<keyword evidence="4 11" id="KW-0808">Transferase</keyword>
<evidence type="ECO:0000256" key="1">
    <source>
        <dbReference type="ARBA" id="ARBA00001946"/>
    </source>
</evidence>
<gene>
    <name evidence="13" type="ORF">FFLO_02620</name>
</gene>
<sequence length="438" mass="49220">MGKLTRQQLEGLNLYKYSGVDKSLLSKTILTPYWNHLVTYFPKTIAPNTITSIGLGFVAVNIATLLFFDPKYEGKELPSWVYLSWGIGLFLYQSMDAIDGKQARRTGMAGPLGEMFDHGIDAINTSLEVILCMAAFGQTRTWWTVVCQASSLATFYLSTWEEYHTGTLYLSAFSGPVEGILLICGMYFITAAKTPAFWQTPVIDFLPILAHKFQSLVGMGIGHGVEDVVEKLHGGLSQLKWLKGVSVVESFLYFGALGLAGNIANAYYNVIQARRKANKPVLEPLLGLLPYFFHTVLLVAWLAGPKVDIVPTEKILWFTVYWAATFSYQVSHLILAHVTKSAFPYWNGMMIWTFLGAVDANLPRFGVESFIQTTDARTWYFVAGSALFAIANYVRFAKSTIWQITEYLGIACFTVRHKDQTGHWVENEQALEERRKRQ</sequence>
<dbReference type="PROSITE" id="PS00379">
    <property type="entry name" value="CDP_ALCOHOL_P_TRANSF"/>
    <property type="match status" value="1"/>
</dbReference>
<feature type="transmembrane region" description="Helical" evidence="12">
    <location>
        <begin position="168"/>
        <end position="189"/>
    </location>
</feature>
<keyword evidence="5 12" id="KW-0812">Transmembrane</keyword>
<evidence type="ECO:0000256" key="2">
    <source>
        <dbReference type="ARBA" id="ARBA00004127"/>
    </source>
</evidence>
<evidence type="ECO:0000313" key="13">
    <source>
        <dbReference type="EMBL" id="KAG7561980.1"/>
    </source>
</evidence>
<proteinExistence type="inferred from homology"/>
<comment type="subcellular location">
    <subcellularLocation>
        <location evidence="2">Endomembrane system</location>
        <topology evidence="2">Multi-pass membrane protein</topology>
    </subcellularLocation>
</comment>
<accession>A0A8K0NRP0</accession>
<evidence type="ECO:0000313" key="14">
    <source>
        <dbReference type="Proteomes" id="UP000812966"/>
    </source>
</evidence>
<feature type="transmembrane region" description="Helical" evidence="12">
    <location>
        <begin position="342"/>
        <end position="358"/>
    </location>
</feature>
<name>A0A8K0NRP0_9TREE</name>
<evidence type="ECO:0000256" key="9">
    <source>
        <dbReference type="ARBA" id="ARBA00038987"/>
    </source>
</evidence>
<evidence type="ECO:0000256" key="12">
    <source>
        <dbReference type="SAM" id="Phobius"/>
    </source>
</evidence>
<comment type="caution">
    <text evidence="13">The sequence shown here is derived from an EMBL/GenBank/DDBJ whole genome shotgun (WGS) entry which is preliminary data.</text>
</comment>
<keyword evidence="6 12" id="KW-1133">Transmembrane helix</keyword>
<evidence type="ECO:0000256" key="8">
    <source>
        <dbReference type="ARBA" id="ARBA00037890"/>
    </source>
</evidence>
<dbReference type="Pfam" id="PF01066">
    <property type="entry name" value="CDP-OH_P_transf"/>
    <property type="match status" value="1"/>
</dbReference>
<evidence type="ECO:0000256" key="5">
    <source>
        <dbReference type="ARBA" id="ARBA00022692"/>
    </source>
</evidence>
<evidence type="ECO:0000256" key="4">
    <source>
        <dbReference type="ARBA" id="ARBA00022679"/>
    </source>
</evidence>
<comment type="cofactor">
    <cofactor evidence="1">
        <name>Mg(2+)</name>
        <dbReference type="ChEBI" id="CHEBI:18420"/>
    </cofactor>
</comment>
<keyword evidence="14" id="KW-1185">Reference proteome</keyword>
<comment type="catalytic activity">
    <reaction evidence="10">
        <text>CDP-N,N-dimethylethanolamine + a 1,2-diacyl-sn-glycerol = a 1,2-diacyl-sn-glycero-3-phospho-N,N-dimethylethanolamine + CMP + H(+)</text>
        <dbReference type="Rhea" id="RHEA:33775"/>
        <dbReference type="ChEBI" id="CHEBI:15378"/>
        <dbReference type="ChEBI" id="CHEBI:17815"/>
        <dbReference type="ChEBI" id="CHEBI:60377"/>
        <dbReference type="ChEBI" id="CHEBI:64572"/>
        <dbReference type="ChEBI" id="CHEBI:65117"/>
    </reaction>
    <physiologicalReaction direction="left-to-right" evidence="10">
        <dbReference type="Rhea" id="RHEA:33776"/>
    </physiologicalReaction>
</comment>
<feature type="transmembrane region" description="Helical" evidence="12">
    <location>
        <begin position="50"/>
        <end position="68"/>
    </location>
</feature>
<dbReference type="PANTHER" id="PTHR10414">
    <property type="entry name" value="ETHANOLAMINEPHOSPHOTRANSFERASE"/>
    <property type="match status" value="1"/>
</dbReference>
<evidence type="ECO:0000256" key="7">
    <source>
        <dbReference type="ARBA" id="ARBA00023136"/>
    </source>
</evidence>
<evidence type="ECO:0000256" key="10">
    <source>
        <dbReference type="ARBA" id="ARBA00051857"/>
    </source>
</evidence>
<organism evidence="13 14">
    <name type="scientific">Filobasidium floriforme</name>
    <dbReference type="NCBI Taxonomy" id="5210"/>
    <lineage>
        <taxon>Eukaryota</taxon>
        <taxon>Fungi</taxon>
        <taxon>Dikarya</taxon>
        <taxon>Basidiomycota</taxon>
        <taxon>Agaricomycotina</taxon>
        <taxon>Tremellomycetes</taxon>
        <taxon>Filobasidiales</taxon>
        <taxon>Filobasidiaceae</taxon>
        <taxon>Filobasidium</taxon>
    </lineage>
</organism>
<feature type="transmembrane region" description="Helical" evidence="12">
    <location>
        <begin position="282"/>
        <end position="303"/>
    </location>
</feature>
<evidence type="ECO:0000256" key="6">
    <source>
        <dbReference type="ARBA" id="ARBA00022989"/>
    </source>
</evidence>
<dbReference type="PIRSF" id="PIRSF015665">
    <property type="entry name" value="CHOPT"/>
    <property type="match status" value="1"/>
</dbReference>
<dbReference type="AlphaFoldDB" id="A0A8K0NRP0"/>
<feature type="transmembrane region" description="Helical" evidence="12">
    <location>
        <begin position="315"/>
        <end position="335"/>
    </location>
</feature>
<dbReference type="EC" id="2.7.8.2" evidence="9"/>
<feature type="transmembrane region" description="Helical" evidence="12">
    <location>
        <begin position="378"/>
        <end position="394"/>
    </location>
</feature>
<dbReference type="InterPro" id="IPR043130">
    <property type="entry name" value="CDP-OH_PTrfase_TM_dom"/>
</dbReference>
<feature type="transmembrane region" description="Helical" evidence="12">
    <location>
        <begin position="251"/>
        <end position="270"/>
    </location>
</feature>
<protein>
    <recommendedName>
        <fullName evidence="9">diacylglycerol cholinephosphotransferase</fullName>
        <ecNumber evidence="9">2.7.8.2</ecNumber>
    </recommendedName>
</protein>
<dbReference type="InterPro" id="IPR048254">
    <property type="entry name" value="CDP_ALCOHOL_P_TRANSF_CS"/>
</dbReference>
<dbReference type="GO" id="GO:0012505">
    <property type="term" value="C:endomembrane system"/>
    <property type="evidence" value="ECO:0007669"/>
    <property type="project" value="UniProtKB-SubCell"/>
</dbReference>
<dbReference type="InterPro" id="IPR000462">
    <property type="entry name" value="CDP-OH_P_trans"/>
</dbReference>
<dbReference type="GO" id="GO:0004142">
    <property type="term" value="F:diacylglycerol cholinephosphotransferase activity"/>
    <property type="evidence" value="ECO:0007669"/>
    <property type="project" value="UniProtKB-EC"/>
</dbReference>
<dbReference type="Gene3D" id="1.20.120.1760">
    <property type="match status" value="1"/>
</dbReference>
<evidence type="ECO:0000256" key="11">
    <source>
        <dbReference type="RuleBase" id="RU003750"/>
    </source>
</evidence>
<keyword evidence="7 12" id="KW-0472">Membrane</keyword>